<dbReference type="PROSITE" id="PS00211">
    <property type="entry name" value="ABC_TRANSPORTER_1"/>
    <property type="match status" value="1"/>
</dbReference>
<dbReference type="GO" id="GO:0015833">
    <property type="term" value="P:peptide transport"/>
    <property type="evidence" value="ECO:0007669"/>
    <property type="project" value="InterPro"/>
</dbReference>
<dbReference type="InterPro" id="IPR003593">
    <property type="entry name" value="AAA+_ATPase"/>
</dbReference>
<dbReference type="AlphaFoldDB" id="Q7UHZ3"/>
<keyword evidence="7" id="KW-0472">Membrane</keyword>
<evidence type="ECO:0000259" key="9">
    <source>
        <dbReference type="PROSITE" id="PS50893"/>
    </source>
</evidence>
<dbReference type="eggNOG" id="COG0444">
    <property type="taxonomic scope" value="Bacteria"/>
</dbReference>
<dbReference type="EnsemblBacteria" id="CAD77824">
    <property type="protein sequence ID" value="CAD77824"/>
    <property type="gene ID" value="RB12859"/>
</dbReference>
<feature type="region of interest" description="Disordered" evidence="8">
    <location>
        <begin position="1"/>
        <end position="30"/>
    </location>
</feature>
<evidence type="ECO:0000256" key="6">
    <source>
        <dbReference type="ARBA" id="ARBA00022840"/>
    </source>
</evidence>
<dbReference type="Gene3D" id="3.40.50.300">
    <property type="entry name" value="P-loop containing nucleotide triphosphate hydrolases"/>
    <property type="match status" value="1"/>
</dbReference>
<dbReference type="GO" id="GO:0005524">
    <property type="term" value="F:ATP binding"/>
    <property type="evidence" value="ECO:0007669"/>
    <property type="project" value="UniProtKB-KW"/>
</dbReference>
<evidence type="ECO:0000256" key="8">
    <source>
        <dbReference type="SAM" id="MobiDB-lite"/>
    </source>
</evidence>
<dbReference type="Pfam" id="PF08352">
    <property type="entry name" value="oligo_HPY"/>
    <property type="match status" value="1"/>
</dbReference>
<dbReference type="SMART" id="SM00382">
    <property type="entry name" value="AAA"/>
    <property type="match status" value="1"/>
</dbReference>
<evidence type="ECO:0000256" key="2">
    <source>
        <dbReference type="ARBA" id="ARBA00005417"/>
    </source>
</evidence>
<name>Q7UHZ3_RHOBA</name>
<evidence type="ECO:0000256" key="7">
    <source>
        <dbReference type="ARBA" id="ARBA00023136"/>
    </source>
</evidence>
<evidence type="ECO:0000313" key="10">
    <source>
        <dbReference type="EMBL" id="CAD77824.1"/>
    </source>
</evidence>
<dbReference type="KEGG" id="rba:RB12859"/>
<dbReference type="CDD" id="cd03257">
    <property type="entry name" value="ABC_NikE_OppD_transporters"/>
    <property type="match status" value="1"/>
</dbReference>
<dbReference type="EMBL" id="BX294155">
    <property type="protein sequence ID" value="CAD77824.1"/>
    <property type="molecule type" value="Genomic_DNA"/>
</dbReference>
<dbReference type="SUPFAM" id="SSF52540">
    <property type="entry name" value="P-loop containing nucleoside triphosphate hydrolases"/>
    <property type="match status" value="1"/>
</dbReference>
<evidence type="ECO:0000256" key="4">
    <source>
        <dbReference type="ARBA" id="ARBA00022475"/>
    </source>
</evidence>
<accession>Q7UHZ3</accession>
<dbReference type="FunFam" id="3.40.50.300:FF:000016">
    <property type="entry name" value="Oligopeptide ABC transporter ATP-binding component"/>
    <property type="match status" value="1"/>
</dbReference>
<keyword evidence="3" id="KW-0813">Transport</keyword>
<keyword evidence="4" id="KW-1003">Cell membrane</keyword>
<evidence type="ECO:0000313" key="11">
    <source>
        <dbReference type="Proteomes" id="UP000001025"/>
    </source>
</evidence>
<dbReference type="NCBIfam" id="TIGR01727">
    <property type="entry name" value="oligo_HPY"/>
    <property type="match status" value="1"/>
</dbReference>
<reference evidence="10 11" key="1">
    <citation type="journal article" date="2003" name="Proc. Natl. Acad. Sci. U.S.A.">
        <title>Complete genome sequence of the marine planctomycete Pirellula sp. strain 1.</title>
        <authorList>
            <person name="Gloeckner F.O."/>
            <person name="Kube M."/>
            <person name="Bauer M."/>
            <person name="Teeling H."/>
            <person name="Lombardot T."/>
            <person name="Ludwig W."/>
            <person name="Gade D."/>
            <person name="Beck A."/>
            <person name="Borzym K."/>
            <person name="Heitmann K."/>
            <person name="Rabus R."/>
            <person name="Schlesner H."/>
            <person name="Amann R."/>
            <person name="Reinhardt R."/>
        </authorList>
    </citation>
    <scope>NUCLEOTIDE SEQUENCE [LARGE SCALE GENOMIC DNA]</scope>
    <source>
        <strain evidence="11">DSM 10527 / NCIMB 13988 / SH1</strain>
    </source>
</reference>
<dbReference type="InterPro" id="IPR050388">
    <property type="entry name" value="ABC_Ni/Peptide_Import"/>
</dbReference>
<dbReference type="FunCoup" id="Q7UHZ3">
    <property type="interactions" value="156"/>
</dbReference>
<keyword evidence="5" id="KW-0547">Nucleotide-binding</keyword>
<dbReference type="GO" id="GO:0016887">
    <property type="term" value="F:ATP hydrolysis activity"/>
    <property type="evidence" value="ECO:0007669"/>
    <property type="project" value="InterPro"/>
</dbReference>
<dbReference type="OrthoDB" id="9806285at2"/>
<dbReference type="GO" id="GO:0022857">
    <property type="term" value="F:transmembrane transporter activity"/>
    <property type="evidence" value="ECO:0000318"/>
    <property type="project" value="GO_Central"/>
</dbReference>
<organism evidence="10 11">
    <name type="scientific">Rhodopirellula baltica (strain DSM 10527 / NCIMB 13988 / SH1)</name>
    <dbReference type="NCBI Taxonomy" id="243090"/>
    <lineage>
        <taxon>Bacteria</taxon>
        <taxon>Pseudomonadati</taxon>
        <taxon>Planctomycetota</taxon>
        <taxon>Planctomycetia</taxon>
        <taxon>Pirellulales</taxon>
        <taxon>Pirellulaceae</taxon>
        <taxon>Rhodopirellula</taxon>
    </lineage>
</organism>
<dbReference type="InterPro" id="IPR017871">
    <property type="entry name" value="ABC_transporter-like_CS"/>
</dbReference>
<dbReference type="STRING" id="243090.RB12859"/>
<comment type="subcellular location">
    <subcellularLocation>
        <location evidence="1">Cell inner membrane</location>
        <topology evidence="1">Peripheral membrane protein</topology>
    </subcellularLocation>
</comment>
<dbReference type="InterPro" id="IPR027417">
    <property type="entry name" value="P-loop_NTPase"/>
</dbReference>
<dbReference type="PANTHER" id="PTHR43297:SF2">
    <property type="entry name" value="DIPEPTIDE TRANSPORT ATP-BINDING PROTEIN DPPD"/>
    <property type="match status" value="1"/>
</dbReference>
<dbReference type="PROSITE" id="PS50893">
    <property type="entry name" value="ABC_TRANSPORTER_2"/>
    <property type="match status" value="1"/>
</dbReference>
<dbReference type="InterPro" id="IPR003439">
    <property type="entry name" value="ABC_transporter-like_ATP-bd"/>
</dbReference>
<sequence>MNPAPGSQAHPSMTASKDAGDAPRQSSEPLLQVSNLKVSFKTDEGQVQAVRGISFDVREGETVAIVGESGSGKSVTNLAMMGLIPQPPGQVDSGTALFQGRDLLKMSDRELQSIRGRHVSMIFQDPMTALNPLMTIEQQMTEMTRLHLSLTKKEAAARAVDMLGLVGITSPEKRLRDYPHQFSGGMRQRVMIAMALSCEPELLIADEPTTALDVTIQAQIMDLLADLQERKGTAIVLITHDLGVVAGVADRVMVMYAGRIVEKANVNDLFASPKHPYTLGLLGSLPRFDTDRHEKLLAIPGGPPDMSEPILGCSFSPRCNFVQPVCQRDDPSLQLKAEPTGAANLPVVQPHLAACHVEVPS</sequence>
<evidence type="ECO:0000256" key="3">
    <source>
        <dbReference type="ARBA" id="ARBA00022448"/>
    </source>
</evidence>
<dbReference type="PATRIC" id="fig|243090.15.peg.6230"/>
<dbReference type="Pfam" id="PF00005">
    <property type="entry name" value="ABC_tran"/>
    <property type="match status" value="1"/>
</dbReference>
<dbReference type="InParanoid" id="Q7UHZ3"/>
<comment type="similarity">
    <text evidence="2">Belongs to the ABC transporter superfamily.</text>
</comment>
<keyword evidence="6 10" id="KW-0067">ATP-binding</keyword>
<proteinExistence type="inferred from homology"/>
<dbReference type="HOGENOM" id="CLU_000604_1_23_0"/>
<protein>
    <submittedName>
        <fullName evidence="10">Oligopeptide transport ATP-binding protein OppD</fullName>
    </submittedName>
</protein>
<dbReference type="PANTHER" id="PTHR43297">
    <property type="entry name" value="OLIGOPEPTIDE TRANSPORT ATP-BINDING PROTEIN APPD"/>
    <property type="match status" value="1"/>
</dbReference>
<dbReference type="InterPro" id="IPR013563">
    <property type="entry name" value="Oligopep_ABC_C"/>
</dbReference>
<dbReference type="GO" id="GO:0005886">
    <property type="term" value="C:plasma membrane"/>
    <property type="evidence" value="ECO:0007669"/>
    <property type="project" value="UniProtKB-SubCell"/>
</dbReference>
<evidence type="ECO:0000256" key="1">
    <source>
        <dbReference type="ARBA" id="ARBA00004417"/>
    </source>
</evidence>
<feature type="domain" description="ABC transporter" evidence="9">
    <location>
        <begin position="31"/>
        <end position="282"/>
    </location>
</feature>
<evidence type="ECO:0000256" key="5">
    <source>
        <dbReference type="ARBA" id="ARBA00022741"/>
    </source>
</evidence>
<keyword evidence="11" id="KW-1185">Reference proteome</keyword>
<gene>
    <name evidence="10" type="primary">oppD</name>
    <name evidence="10" type="ordered locus">RB12859</name>
</gene>
<dbReference type="Proteomes" id="UP000001025">
    <property type="component" value="Chromosome"/>
</dbReference>